<dbReference type="OrthoDB" id="163546at2"/>
<dbReference type="PANTHER" id="PTHR45266">
    <property type="entry name" value="OXALOACETATE DECARBOXYLASE ALPHA CHAIN"/>
    <property type="match status" value="1"/>
</dbReference>
<dbReference type="STRING" id="83765.SAMN05660284_02845"/>
<dbReference type="AlphaFoldDB" id="A0A1I5E6J1"/>
<dbReference type="CDD" id="cd06850">
    <property type="entry name" value="biotinyl_domain"/>
    <property type="match status" value="1"/>
</dbReference>
<reference evidence="4" key="1">
    <citation type="submission" date="2016-10" db="EMBL/GenBank/DDBJ databases">
        <authorList>
            <person name="Varghese N."/>
            <person name="Submissions S."/>
        </authorList>
    </citation>
    <scope>NUCLEOTIDE SEQUENCE [LARGE SCALE GENOMIC DNA]</scope>
    <source>
        <strain evidence="4">DSM 6150</strain>
    </source>
</reference>
<accession>A0A1I5E6J1</accession>
<name>A0A1I5E6J1_9NEIS</name>
<dbReference type="RefSeq" id="WP_143086087.1">
    <property type="nucleotide sequence ID" value="NZ_FOVE01000041.1"/>
</dbReference>
<dbReference type="Gene3D" id="2.40.50.100">
    <property type="match status" value="1"/>
</dbReference>
<evidence type="ECO:0000256" key="1">
    <source>
        <dbReference type="ARBA" id="ARBA00023267"/>
    </source>
</evidence>
<evidence type="ECO:0000313" key="3">
    <source>
        <dbReference type="EMBL" id="SFO06966.1"/>
    </source>
</evidence>
<dbReference type="PANTHER" id="PTHR45266:SF3">
    <property type="entry name" value="OXALOACETATE DECARBOXYLASE ALPHA CHAIN"/>
    <property type="match status" value="1"/>
</dbReference>
<keyword evidence="1" id="KW-0092">Biotin</keyword>
<keyword evidence="4" id="KW-1185">Reference proteome</keyword>
<dbReference type="SUPFAM" id="SSF51230">
    <property type="entry name" value="Single hybrid motif"/>
    <property type="match status" value="1"/>
</dbReference>
<dbReference type="Pfam" id="PF00364">
    <property type="entry name" value="Biotin_lipoyl"/>
    <property type="match status" value="1"/>
</dbReference>
<proteinExistence type="predicted"/>
<dbReference type="InterPro" id="IPR000089">
    <property type="entry name" value="Biotin_lipoyl"/>
</dbReference>
<organism evidence="3 4">
    <name type="scientific">Formivibrio citricus</name>
    <dbReference type="NCBI Taxonomy" id="83765"/>
    <lineage>
        <taxon>Bacteria</taxon>
        <taxon>Pseudomonadati</taxon>
        <taxon>Pseudomonadota</taxon>
        <taxon>Betaproteobacteria</taxon>
        <taxon>Neisseriales</taxon>
        <taxon>Chitinibacteraceae</taxon>
        <taxon>Formivibrio</taxon>
    </lineage>
</organism>
<evidence type="ECO:0000259" key="2">
    <source>
        <dbReference type="PROSITE" id="PS50968"/>
    </source>
</evidence>
<feature type="domain" description="Lipoyl-binding" evidence="2">
    <location>
        <begin position="4"/>
        <end position="82"/>
    </location>
</feature>
<dbReference type="InterPro" id="IPR050709">
    <property type="entry name" value="Biotin_Carboxyl_Carrier/Decarb"/>
</dbReference>
<feature type="non-terminal residue" evidence="3">
    <location>
        <position position="1"/>
    </location>
</feature>
<dbReference type="Proteomes" id="UP000242869">
    <property type="component" value="Unassembled WGS sequence"/>
</dbReference>
<evidence type="ECO:0000313" key="4">
    <source>
        <dbReference type="Proteomes" id="UP000242869"/>
    </source>
</evidence>
<dbReference type="InterPro" id="IPR011053">
    <property type="entry name" value="Single_hybrid_motif"/>
</dbReference>
<dbReference type="PROSITE" id="PS50968">
    <property type="entry name" value="BIOTINYL_LIPOYL"/>
    <property type="match status" value="1"/>
</dbReference>
<dbReference type="EMBL" id="FOVE01000041">
    <property type="protein sequence ID" value="SFO06966.1"/>
    <property type="molecule type" value="Genomic_DNA"/>
</dbReference>
<protein>
    <submittedName>
        <fullName evidence="3">Biotin-requiring enzyme</fullName>
    </submittedName>
</protein>
<sequence length="82" mass="8240">AAAAAPVASSSGAETPVEAPVAGTILRYVRSNGDMVEKDETVLIMESMKMELEVKSKAAGVLTFKADAGSAVAAGQTIAVVC</sequence>
<gene>
    <name evidence="3" type="ORF">SAMN05660284_02845</name>
</gene>